<evidence type="ECO:0000313" key="3">
    <source>
        <dbReference type="Proteomes" id="UP001148838"/>
    </source>
</evidence>
<feature type="compositionally biased region" description="Basic and acidic residues" evidence="1">
    <location>
        <begin position="54"/>
        <end position="68"/>
    </location>
</feature>
<organism evidence="2 3">
    <name type="scientific">Periplaneta americana</name>
    <name type="common">American cockroach</name>
    <name type="synonym">Blatta americana</name>
    <dbReference type="NCBI Taxonomy" id="6978"/>
    <lineage>
        <taxon>Eukaryota</taxon>
        <taxon>Metazoa</taxon>
        <taxon>Ecdysozoa</taxon>
        <taxon>Arthropoda</taxon>
        <taxon>Hexapoda</taxon>
        <taxon>Insecta</taxon>
        <taxon>Pterygota</taxon>
        <taxon>Neoptera</taxon>
        <taxon>Polyneoptera</taxon>
        <taxon>Dictyoptera</taxon>
        <taxon>Blattodea</taxon>
        <taxon>Blattoidea</taxon>
        <taxon>Blattidae</taxon>
        <taxon>Blattinae</taxon>
        <taxon>Periplaneta</taxon>
    </lineage>
</organism>
<keyword evidence="3" id="KW-1185">Reference proteome</keyword>
<protein>
    <submittedName>
        <fullName evidence="2">Uncharacterized protein</fullName>
    </submittedName>
</protein>
<gene>
    <name evidence="2" type="ORF">ANN_18100</name>
</gene>
<comment type="caution">
    <text evidence="2">The sequence shown here is derived from an EMBL/GenBank/DDBJ whole genome shotgun (WGS) entry which is preliminary data.</text>
</comment>
<proteinExistence type="predicted"/>
<reference evidence="2 3" key="1">
    <citation type="journal article" date="2022" name="Allergy">
        <title>Genome assembly and annotation of Periplaneta americana reveal a comprehensive cockroach allergen profile.</title>
        <authorList>
            <person name="Wang L."/>
            <person name="Xiong Q."/>
            <person name="Saelim N."/>
            <person name="Wang L."/>
            <person name="Nong W."/>
            <person name="Wan A.T."/>
            <person name="Shi M."/>
            <person name="Liu X."/>
            <person name="Cao Q."/>
            <person name="Hui J.H.L."/>
            <person name="Sookrung N."/>
            <person name="Leung T.F."/>
            <person name="Tungtrongchitr A."/>
            <person name="Tsui S.K.W."/>
        </authorList>
    </citation>
    <scope>NUCLEOTIDE SEQUENCE [LARGE SCALE GENOMIC DNA]</scope>
    <source>
        <strain evidence="2">PWHHKU_190912</strain>
    </source>
</reference>
<dbReference type="EMBL" id="JAJSOF020000023">
    <property type="protein sequence ID" value="KAJ4435484.1"/>
    <property type="molecule type" value="Genomic_DNA"/>
</dbReference>
<feature type="compositionally biased region" description="Basic and acidic residues" evidence="1">
    <location>
        <begin position="78"/>
        <end position="95"/>
    </location>
</feature>
<sequence>MPGPDSRRRPNSSRSIVLRPDCLHLRRYTSYMYRSAYYMTLWPYSTTSHTSRAKYNERREIRTHDQRPARKQIARGRRAAERSKGKGPTRRESGERVRAHLVLSPNGLLVKFVLWLAEFKFVTTVRRRFRRGSTYVEINFAHTKGKRSLHRIALIGRIARIGKRLSLLELLCNRIHYIVSHSLDESHGSEKDNLYCNYYVTAFTTSYRTHRLSVNPSTFLG</sequence>
<name>A0ABQ8SNS3_PERAM</name>
<accession>A0ABQ8SNS3</accession>
<feature type="region of interest" description="Disordered" evidence="1">
    <location>
        <begin position="52"/>
        <end position="95"/>
    </location>
</feature>
<evidence type="ECO:0000256" key="1">
    <source>
        <dbReference type="SAM" id="MobiDB-lite"/>
    </source>
</evidence>
<evidence type="ECO:0000313" key="2">
    <source>
        <dbReference type="EMBL" id="KAJ4435484.1"/>
    </source>
</evidence>
<dbReference type="Proteomes" id="UP001148838">
    <property type="component" value="Unassembled WGS sequence"/>
</dbReference>